<keyword evidence="3" id="KW-1133">Transmembrane helix</keyword>
<feature type="domain" description="Disintegrin" evidence="8">
    <location>
        <begin position="711"/>
        <end position="788"/>
    </location>
</feature>
<comment type="caution">
    <text evidence="10">The sequence shown here is derived from an EMBL/GenBank/DDBJ whole genome shotgun (WGS) entry which is preliminary data.</text>
</comment>
<dbReference type="InterPro" id="IPR001762">
    <property type="entry name" value="Disintegrin_dom"/>
</dbReference>
<dbReference type="InterPro" id="IPR036436">
    <property type="entry name" value="Disintegrin_dom_sf"/>
</dbReference>
<gene>
    <name evidence="10" type="ORF">LTLLF_166935</name>
</gene>
<dbReference type="GO" id="GO:0046872">
    <property type="term" value="F:metal ion binding"/>
    <property type="evidence" value="ECO:0007669"/>
    <property type="project" value="UniProtKB-KW"/>
</dbReference>
<dbReference type="Pfam" id="PF00200">
    <property type="entry name" value="Disintegrin"/>
    <property type="match status" value="1"/>
</dbReference>
<comment type="caution">
    <text evidence="6">Lacks conserved residue(s) required for the propagation of feature annotation.</text>
</comment>
<feature type="domain" description="Peptidase M12B" evidence="9">
    <location>
        <begin position="205"/>
        <end position="269"/>
    </location>
</feature>
<keyword evidence="6" id="KW-0479">Metal-binding</keyword>
<dbReference type="PROSITE" id="PS50214">
    <property type="entry name" value="DISINTEGRIN_2"/>
    <property type="match status" value="1"/>
</dbReference>
<dbReference type="EMBL" id="JAATJU010023400">
    <property type="protein sequence ID" value="KAH0507777.1"/>
    <property type="molecule type" value="Genomic_DNA"/>
</dbReference>
<proteinExistence type="predicted"/>
<comment type="subcellular location">
    <subcellularLocation>
        <location evidence="1">Membrane</location>
        <topology evidence="1">Single-pass membrane protein</topology>
    </subcellularLocation>
</comment>
<feature type="domain" description="Peptidase M12B" evidence="9">
    <location>
        <begin position="513"/>
        <end position="703"/>
    </location>
</feature>
<evidence type="ECO:0000256" key="5">
    <source>
        <dbReference type="ARBA" id="ARBA00023157"/>
    </source>
</evidence>
<evidence type="ECO:0000259" key="9">
    <source>
        <dbReference type="PROSITE" id="PS50215"/>
    </source>
</evidence>
<dbReference type="InterPro" id="IPR024079">
    <property type="entry name" value="MetalloPept_cat_dom_sf"/>
</dbReference>
<dbReference type="InterPro" id="IPR034027">
    <property type="entry name" value="Reprolysin_adamalysin"/>
</dbReference>
<dbReference type="Proteomes" id="UP000710432">
    <property type="component" value="Unassembled WGS sequence"/>
</dbReference>
<feature type="active site" evidence="6">
    <location>
        <position position="648"/>
    </location>
</feature>
<protein>
    <submittedName>
        <fullName evidence="10">Disintegrin and metalloproteinase domain-containing protein 26A</fullName>
    </submittedName>
</protein>
<dbReference type="PROSITE" id="PS00427">
    <property type="entry name" value="DISINTEGRIN_1"/>
    <property type="match status" value="1"/>
</dbReference>
<feature type="signal peptide" evidence="7">
    <location>
        <begin position="1"/>
        <end position="32"/>
    </location>
</feature>
<feature type="binding site" evidence="6">
    <location>
        <position position="651"/>
    </location>
    <ligand>
        <name>Zn(2+)</name>
        <dbReference type="ChEBI" id="CHEBI:29105"/>
        <note>catalytic</note>
    </ligand>
</feature>
<dbReference type="Gene3D" id="3.40.390.10">
    <property type="entry name" value="Collagenase (Catalytic Domain)"/>
    <property type="match status" value="2"/>
</dbReference>
<feature type="chain" id="PRO_5035232470" evidence="7">
    <location>
        <begin position="33"/>
        <end position="788"/>
    </location>
</feature>
<organism evidence="10 11">
    <name type="scientific">Microtus ochrogaster</name>
    <name type="common">Prairie vole</name>
    <dbReference type="NCBI Taxonomy" id="79684"/>
    <lineage>
        <taxon>Eukaryota</taxon>
        <taxon>Metazoa</taxon>
        <taxon>Chordata</taxon>
        <taxon>Craniata</taxon>
        <taxon>Vertebrata</taxon>
        <taxon>Euteleostomi</taxon>
        <taxon>Mammalia</taxon>
        <taxon>Eutheria</taxon>
        <taxon>Euarchontoglires</taxon>
        <taxon>Glires</taxon>
        <taxon>Rodentia</taxon>
        <taxon>Myomorpha</taxon>
        <taxon>Muroidea</taxon>
        <taxon>Cricetidae</taxon>
        <taxon>Arvicolinae</taxon>
        <taxon>Microtus</taxon>
    </lineage>
</organism>
<dbReference type="PROSITE" id="PS50215">
    <property type="entry name" value="ADAM_MEPRO"/>
    <property type="match status" value="2"/>
</dbReference>
<dbReference type="PANTHER" id="PTHR11905">
    <property type="entry name" value="ADAM A DISINTEGRIN AND METALLOPROTEASE DOMAIN"/>
    <property type="match status" value="1"/>
</dbReference>
<dbReference type="SUPFAM" id="SSF55486">
    <property type="entry name" value="Metalloproteases ('zincins'), catalytic domain"/>
    <property type="match status" value="2"/>
</dbReference>
<dbReference type="SMART" id="SM00050">
    <property type="entry name" value="DISIN"/>
    <property type="match status" value="1"/>
</dbReference>
<dbReference type="GO" id="GO:1990913">
    <property type="term" value="C:sperm head plasma membrane"/>
    <property type="evidence" value="ECO:0007669"/>
    <property type="project" value="TreeGrafter"/>
</dbReference>
<reference evidence="10" key="1">
    <citation type="submission" date="2020-03" db="EMBL/GenBank/DDBJ databases">
        <title>Studies in the Genomics of Life Span.</title>
        <authorList>
            <person name="Glass D."/>
        </authorList>
    </citation>
    <scope>NUCLEOTIDE SEQUENCE</scope>
    <source>
        <strain evidence="10">LTLLF</strain>
        <tissue evidence="10">Muscle</tissue>
    </source>
</reference>
<dbReference type="InterPro" id="IPR001590">
    <property type="entry name" value="Peptidase_M12B"/>
</dbReference>
<dbReference type="Pfam" id="PF01421">
    <property type="entry name" value="Reprolysin"/>
    <property type="match status" value="2"/>
</dbReference>
<accession>A0A8J6GB79</accession>
<dbReference type="AlphaFoldDB" id="A0A8J6GB79"/>
<evidence type="ECO:0000256" key="3">
    <source>
        <dbReference type="ARBA" id="ARBA00022989"/>
    </source>
</evidence>
<dbReference type="PANTHER" id="PTHR11905:SF239">
    <property type="entry name" value="A DISINTEGRIN AND METALLOPEPTIDASE DOMAIN 26B-RELATED"/>
    <property type="match status" value="1"/>
</dbReference>
<dbReference type="InterPro" id="IPR002870">
    <property type="entry name" value="Peptidase_M12B_N"/>
</dbReference>
<feature type="binding site" evidence="6">
    <location>
        <position position="657"/>
    </location>
    <ligand>
        <name>Zn(2+)</name>
        <dbReference type="ChEBI" id="CHEBI:29105"/>
        <note>catalytic</note>
    </ligand>
</feature>
<evidence type="ECO:0000259" key="8">
    <source>
        <dbReference type="PROSITE" id="PS50214"/>
    </source>
</evidence>
<evidence type="ECO:0000313" key="10">
    <source>
        <dbReference type="EMBL" id="KAH0507777.1"/>
    </source>
</evidence>
<evidence type="ECO:0000256" key="4">
    <source>
        <dbReference type="ARBA" id="ARBA00023136"/>
    </source>
</evidence>
<dbReference type="GO" id="GO:0009897">
    <property type="term" value="C:external side of plasma membrane"/>
    <property type="evidence" value="ECO:0007669"/>
    <property type="project" value="TreeGrafter"/>
</dbReference>
<dbReference type="CDD" id="cd04269">
    <property type="entry name" value="ZnMc_adamalysin_II_like"/>
    <property type="match status" value="1"/>
</dbReference>
<keyword evidence="2" id="KW-0812">Transmembrane</keyword>
<dbReference type="FunFam" id="3.40.390.10:FF:000002">
    <property type="entry name" value="Disintegrin and metalloproteinase domain-containing protein 22"/>
    <property type="match status" value="1"/>
</dbReference>
<keyword evidence="4" id="KW-0472">Membrane</keyword>
<dbReference type="GO" id="GO:0004222">
    <property type="term" value="F:metalloendopeptidase activity"/>
    <property type="evidence" value="ECO:0007669"/>
    <property type="project" value="InterPro"/>
</dbReference>
<feature type="disulfide bond" evidence="6">
    <location>
        <begin position="664"/>
        <end position="669"/>
    </location>
</feature>
<dbReference type="Gene3D" id="4.10.70.10">
    <property type="entry name" value="Disintegrin domain"/>
    <property type="match status" value="1"/>
</dbReference>
<sequence length="788" mass="90558">MDEVLVHDKIMVLQFCLWMLQFLPAWSPTVHAKYSSPPEVVIPVRVTDPGRHNSSLGWLSYGLRFGGERHIITMKRTKYFISRNFLLLTYTDQGDLRGEQPFVQTDCYYHGHVDGDPDSTVIINTCLGSLQGMFEINGTAYEIMPKNLTSTFEHLIYKIDREDSDLHSMRCGLTDEEIARQMKIQESKDSTLLQSQYENWWTHHKYLEYFVVIDNQRYVYRANNVTTCMLETFEIVNGLNAYYLQIDISVIITTLQVWTQINEVNVTQSIGQNCEIWFMLQVLLSHMYLTTSFGSEKLPGLDVENIVTVDEVLVHDKIMVLQFCLWMLQFLPAWSPTVHAKYSSPPEVVIPVRVTDPGRHNSSLGWLSYGLRFGGERHILTMKPMTNLISRNFLLFTYTDQGDLLAEQPFVKNDCYNHGYVDRDPESMVIINTCLGSLQGMFEINGTAYEIVPKSSTSTFEHLTYKMDSEDSESFPMRCALTEEESSRQRKLQENNDDSLMQSQYENWWTHHKYLEYYVVIDNKQYVHRNHNTTACIHDILQMINGINGYYLQIDIEVILTTLQVWSKQNHVDVEGDIYNVLDNFCNWKNKNIGNQIRHDIIHLFPRQGYDMYLGLAHVGTVCRADNCAVNSFMSDSTADMAFIIAHEMGHNLGMLHDDSECTCGRLSCIMAPAKSNSNKFSNCSYEQLYETITRRTCLYNIPDEVVSTNLTWCGNSLVEEGEQCDCGSSEACKRDPCCSDDCVFKRGAECAFGLCCRSCKFIPAGTMCRRQNNECDLPEWCNGTSAE</sequence>
<dbReference type="SUPFAM" id="SSF57552">
    <property type="entry name" value="Blood coagulation inhibitor (disintegrin)"/>
    <property type="match status" value="1"/>
</dbReference>
<evidence type="ECO:0000256" key="1">
    <source>
        <dbReference type="ARBA" id="ARBA00004167"/>
    </source>
</evidence>
<evidence type="ECO:0000256" key="7">
    <source>
        <dbReference type="SAM" id="SignalP"/>
    </source>
</evidence>
<keyword evidence="7" id="KW-0732">Signal</keyword>
<dbReference type="InterPro" id="IPR018358">
    <property type="entry name" value="Disintegrin_CS"/>
</dbReference>
<dbReference type="Pfam" id="PF01562">
    <property type="entry name" value="Pep_M12B_propep"/>
    <property type="match status" value="2"/>
</dbReference>
<evidence type="ECO:0000313" key="11">
    <source>
        <dbReference type="Proteomes" id="UP000710432"/>
    </source>
</evidence>
<keyword evidence="5 6" id="KW-1015">Disulfide bond</keyword>
<dbReference type="FunFam" id="4.10.70.10:FF:000001">
    <property type="entry name" value="Disintegrin and metalloproteinase domain-containing protein 22"/>
    <property type="match status" value="1"/>
</dbReference>
<evidence type="ECO:0000256" key="6">
    <source>
        <dbReference type="PROSITE-ProRule" id="PRU00276"/>
    </source>
</evidence>
<evidence type="ECO:0000256" key="2">
    <source>
        <dbReference type="ARBA" id="ARBA00022692"/>
    </source>
</evidence>
<dbReference type="GO" id="GO:0006508">
    <property type="term" value="P:proteolysis"/>
    <property type="evidence" value="ECO:0007669"/>
    <property type="project" value="InterPro"/>
</dbReference>
<feature type="binding site" evidence="6">
    <location>
        <position position="647"/>
    </location>
    <ligand>
        <name>Zn(2+)</name>
        <dbReference type="ChEBI" id="CHEBI:29105"/>
        <note>catalytic</note>
    </ligand>
</feature>
<dbReference type="GO" id="GO:0008584">
    <property type="term" value="P:male gonad development"/>
    <property type="evidence" value="ECO:0007669"/>
    <property type="project" value="TreeGrafter"/>
</dbReference>
<keyword evidence="6" id="KW-0862">Zinc</keyword>
<name>A0A8J6GB79_MICOH</name>